<organism evidence="1">
    <name type="scientific">Arundo donax</name>
    <name type="common">Giant reed</name>
    <name type="synonym">Donax arundinaceus</name>
    <dbReference type="NCBI Taxonomy" id="35708"/>
    <lineage>
        <taxon>Eukaryota</taxon>
        <taxon>Viridiplantae</taxon>
        <taxon>Streptophyta</taxon>
        <taxon>Embryophyta</taxon>
        <taxon>Tracheophyta</taxon>
        <taxon>Spermatophyta</taxon>
        <taxon>Magnoliopsida</taxon>
        <taxon>Liliopsida</taxon>
        <taxon>Poales</taxon>
        <taxon>Poaceae</taxon>
        <taxon>PACMAD clade</taxon>
        <taxon>Arundinoideae</taxon>
        <taxon>Arundineae</taxon>
        <taxon>Arundo</taxon>
    </lineage>
</organism>
<proteinExistence type="predicted"/>
<protein>
    <submittedName>
        <fullName evidence="1">Uncharacterized protein</fullName>
    </submittedName>
</protein>
<reference evidence="1" key="2">
    <citation type="journal article" date="2015" name="Data Brief">
        <title>Shoot transcriptome of the giant reed, Arundo donax.</title>
        <authorList>
            <person name="Barrero R.A."/>
            <person name="Guerrero F.D."/>
            <person name="Moolhuijzen P."/>
            <person name="Goolsby J.A."/>
            <person name="Tidwell J."/>
            <person name="Bellgard S.E."/>
            <person name="Bellgard M.I."/>
        </authorList>
    </citation>
    <scope>NUCLEOTIDE SEQUENCE</scope>
    <source>
        <tissue evidence="1">Shoot tissue taken approximately 20 cm above the soil surface</tissue>
    </source>
</reference>
<accession>A0A0A9A5G3</accession>
<evidence type="ECO:0000313" key="1">
    <source>
        <dbReference type="EMBL" id="JAD44235.1"/>
    </source>
</evidence>
<sequence length="15" mass="1787">MVTDSVQLHCNLWIK</sequence>
<reference evidence="1" key="1">
    <citation type="submission" date="2014-09" db="EMBL/GenBank/DDBJ databases">
        <authorList>
            <person name="Magalhaes I.L.F."/>
            <person name="Oliveira U."/>
            <person name="Santos F.R."/>
            <person name="Vidigal T.H.D.A."/>
            <person name="Brescovit A.D."/>
            <person name="Santos A.J."/>
        </authorList>
    </citation>
    <scope>NUCLEOTIDE SEQUENCE</scope>
    <source>
        <tissue evidence="1">Shoot tissue taken approximately 20 cm above the soil surface</tissue>
    </source>
</reference>
<name>A0A0A9A5G3_ARUDO</name>
<dbReference type="EMBL" id="GBRH01253660">
    <property type="protein sequence ID" value="JAD44235.1"/>
    <property type="molecule type" value="Transcribed_RNA"/>
</dbReference>